<feature type="region of interest" description="Disordered" evidence="1">
    <location>
        <begin position="54"/>
        <end position="78"/>
    </location>
</feature>
<dbReference type="Gene3D" id="1.10.150.50">
    <property type="entry name" value="Transcription Factor, Ets-1"/>
    <property type="match status" value="1"/>
</dbReference>
<accession>A0A7N9CIQ5</accession>
<dbReference type="InterPro" id="IPR001660">
    <property type="entry name" value="SAM"/>
</dbReference>
<dbReference type="GO" id="GO:0006915">
    <property type="term" value="P:apoptotic process"/>
    <property type="evidence" value="ECO:0007669"/>
    <property type="project" value="InterPro"/>
</dbReference>
<feature type="compositionally biased region" description="Low complexity" evidence="1">
    <location>
        <begin position="204"/>
        <end position="220"/>
    </location>
</feature>
<evidence type="ECO:0000256" key="1">
    <source>
        <dbReference type="SAM" id="MobiDB-lite"/>
    </source>
</evidence>
<keyword evidence="4" id="KW-1185">Reference proteome</keyword>
<feature type="compositionally biased region" description="Pro residues" evidence="1">
    <location>
        <begin position="244"/>
        <end position="278"/>
    </location>
</feature>
<dbReference type="PANTHER" id="PTHR11447:SF21">
    <property type="entry name" value="TUMOR PROTEIN P73"/>
    <property type="match status" value="1"/>
</dbReference>
<reference evidence="3" key="2">
    <citation type="submission" date="2025-08" db="UniProtKB">
        <authorList>
            <consortium name="Ensembl"/>
        </authorList>
    </citation>
    <scope>IDENTIFICATION</scope>
</reference>
<dbReference type="PANTHER" id="PTHR11447">
    <property type="entry name" value="CELLULAR TUMOR ANTIGEN P53"/>
    <property type="match status" value="1"/>
</dbReference>
<sequence length="292" mass="30249">MPSITSPGLGVAPLVSRGVWSLGRACTWTPGLASLNAPPASHPGAGMLNNHGHAVPANGEMSSSHSTQSMVSGSHCTPPPPYHADPSLVSFLTGLGCPNCIEYFTSQGLQSIYHLQNLTIEDLGALKIPEQYRMTIWRGLQDLKQGHDYGAAQQLLRSATRPPSPSAAPGAAAPAGHGGRALRRHTITIPNRGGPAPALTSGRTSASTCPTARPASSPSRRSSRRPRSTEGPGPARACATAQRPRPPPLSFLCPKLPPEAGPPGTSPAPGEAQPPKPPADSLSHLQNLLELP</sequence>
<dbReference type="GeneTree" id="ENSGT00950000183153"/>
<dbReference type="Pfam" id="PF07647">
    <property type="entry name" value="SAM_2"/>
    <property type="match status" value="1"/>
</dbReference>
<dbReference type="CDD" id="cd09571">
    <property type="entry name" value="SAM_tumor-p73"/>
    <property type="match status" value="1"/>
</dbReference>
<evidence type="ECO:0000259" key="2">
    <source>
        <dbReference type="SMART" id="SM00454"/>
    </source>
</evidence>
<dbReference type="InterPro" id="IPR037612">
    <property type="entry name" value="Tumour-p73_SAM"/>
</dbReference>
<proteinExistence type="predicted"/>
<protein>
    <submittedName>
        <fullName evidence="3">Tumor protein p73</fullName>
    </submittedName>
</protein>
<reference evidence="3" key="3">
    <citation type="submission" date="2025-09" db="UniProtKB">
        <authorList>
            <consortium name="Ensembl"/>
        </authorList>
    </citation>
    <scope>IDENTIFICATION</scope>
</reference>
<gene>
    <name evidence="3" type="primary">TP73</name>
</gene>
<feature type="compositionally biased region" description="Low complexity" evidence="1">
    <location>
        <begin position="158"/>
        <end position="175"/>
    </location>
</feature>
<feature type="domain" description="SAM" evidence="2">
    <location>
        <begin position="80"/>
        <end position="146"/>
    </location>
</feature>
<dbReference type="SMART" id="SM00454">
    <property type="entry name" value="SAM"/>
    <property type="match status" value="1"/>
</dbReference>
<dbReference type="Bgee" id="ENSMFAG00000043807">
    <property type="expression patterns" value="Expressed in frontal cortex and 1 other cell type or tissue"/>
</dbReference>
<reference evidence="3 4" key="1">
    <citation type="submission" date="2013-03" db="EMBL/GenBank/DDBJ databases">
        <authorList>
            <person name="Warren W."/>
            <person name="Wilson R.K."/>
        </authorList>
    </citation>
    <scope>NUCLEOTIDE SEQUENCE</scope>
</reference>
<dbReference type="GO" id="GO:0000981">
    <property type="term" value="F:DNA-binding transcription factor activity, RNA polymerase II-specific"/>
    <property type="evidence" value="ECO:0007669"/>
    <property type="project" value="TreeGrafter"/>
</dbReference>
<feature type="compositionally biased region" description="Low complexity" evidence="1">
    <location>
        <begin position="62"/>
        <end position="74"/>
    </location>
</feature>
<dbReference type="AlphaFoldDB" id="A0A7N9CIQ5"/>
<feature type="region of interest" description="Disordered" evidence="1">
    <location>
        <begin position="158"/>
        <end position="292"/>
    </location>
</feature>
<evidence type="ECO:0000313" key="3">
    <source>
        <dbReference type="Ensembl" id="ENSMFAP00000052565.1"/>
    </source>
</evidence>
<organism evidence="3 4">
    <name type="scientific">Macaca fascicularis</name>
    <name type="common">Crab-eating macaque</name>
    <name type="synonym">Cynomolgus monkey</name>
    <dbReference type="NCBI Taxonomy" id="9541"/>
    <lineage>
        <taxon>Eukaryota</taxon>
        <taxon>Metazoa</taxon>
        <taxon>Chordata</taxon>
        <taxon>Craniata</taxon>
        <taxon>Vertebrata</taxon>
        <taxon>Euteleostomi</taxon>
        <taxon>Mammalia</taxon>
        <taxon>Eutheria</taxon>
        <taxon>Euarchontoglires</taxon>
        <taxon>Primates</taxon>
        <taxon>Haplorrhini</taxon>
        <taxon>Catarrhini</taxon>
        <taxon>Cercopithecidae</taxon>
        <taxon>Cercopithecinae</taxon>
        <taxon>Macaca</taxon>
    </lineage>
</organism>
<name>A0A7N9CIQ5_MACFA</name>
<dbReference type="InterPro" id="IPR002117">
    <property type="entry name" value="p53_tumour_suppressor"/>
</dbReference>
<dbReference type="SUPFAM" id="SSF47769">
    <property type="entry name" value="SAM/Pointed domain"/>
    <property type="match status" value="1"/>
</dbReference>
<dbReference type="InterPro" id="IPR013761">
    <property type="entry name" value="SAM/pointed_sf"/>
</dbReference>
<dbReference type="Ensembl" id="ENSMFAT00000094596.1">
    <property type="protein sequence ID" value="ENSMFAP00000052565.1"/>
    <property type="gene ID" value="ENSMFAG00000043807.2"/>
</dbReference>
<dbReference type="FunFam" id="1.10.150.50:FF:000020">
    <property type="entry name" value="Tumor protein 63 (p63)"/>
    <property type="match status" value="1"/>
</dbReference>
<dbReference type="GO" id="GO:0000978">
    <property type="term" value="F:RNA polymerase II cis-regulatory region sequence-specific DNA binding"/>
    <property type="evidence" value="ECO:0007669"/>
    <property type="project" value="TreeGrafter"/>
</dbReference>
<dbReference type="GO" id="GO:0005634">
    <property type="term" value="C:nucleus"/>
    <property type="evidence" value="ECO:0007669"/>
    <property type="project" value="InterPro"/>
</dbReference>
<dbReference type="Proteomes" id="UP000233100">
    <property type="component" value="Chromosome 1"/>
</dbReference>
<evidence type="ECO:0000313" key="4">
    <source>
        <dbReference type="Proteomes" id="UP000233100"/>
    </source>
</evidence>